<dbReference type="AlphaFoldDB" id="A0A1F5H869"/>
<feature type="compositionally biased region" description="Polar residues" evidence="1">
    <location>
        <begin position="29"/>
        <end position="48"/>
    </location>
</feature>
<evidence type="ECO:0000313" key="2">
    <source>
        <dbReference type="EMBL" id="OGE00279.1"/>
    </source>
</evidence>
<feature type="compositionally biased region" description="Polar residues" evidence="1">
    <location>
        <begin position="89"/>
        <end position="106"/>
    </location>
</feature>
<organism evidence="2 3">
    <name type="scientific">Candidatus Curtissbacteria bacterium RIFCSPHIGHO2_12_41_11</name>
    <dbReference type="NCBI Taxonomy" id="1797718"/>
    <lineage>
        <taxon>Bacteria</taxon>
        <taxon>Candidatus Curtissiibacteriota</taxon>
    </lineage>
</organism>
<name>A0A1F5H869_9BACT</name>
<dbReference type="Proteomes" id="UP000178393">
    <property type="component" value="Unassembled WGS sequence"/>
</dbReference>
<sequence>MIFFALGILILVVSFIIAFISLAREQKGNVPQPQSADTPQLMNSQFSSAGLKISKQPKADSNQTSGEEKEHLKTAANEPFFWEQRDSVDTGQNLPSSSQDDTTPPQNLRGEISLKDMTRRDEV</sequence>
<protein>
    <submittedName>
        <fullName evidence="2">Uncharacterized protein</fullName>
    </submittedName>
</protein>
<evidence type="ECO:0000313" key="3">
    <source>
        <dbReference type="Proteomes" id="UP000178393"/>
    </source>
</evidence>
<accession>A0A1F5H869</accession>
<gene>
    <name evidence="2" type="ORF">A2W45_03305</name>
</gene>
<feature type="compositionally biased region" description="Basic and acidic residues" evidence="1">
    <location>
        <begin position="112"/>
        <end position="123"/>
    </location>
</feature>
<reference evidence="2 3" key="1">
    <citation type="journal article" date="2016" name="Nat. Commun.">
        <title>Thousands of microbial genomes shed light on interconnected biogeochemical processes in an aquifer system.</title>
        <authorList>
            <person name="Anantharaman K."/>
            <person name="Brown C.T."/>
            <person name="Hug L.A."/>
            <person name="Sharon I."/>
            <person name="Castelle C.J."/>
            <person name="Probst A.J."/>
            <person name="Thomas B.C."/>
            <person name="Singh A."/>
            <person name="Wilkins M.J."/>
            <person name="Karaoz U."/>
            <person name="Brodie E.L."/>
            <person name="Williams K.H."/>
            <person name="Hubbard S.S."/>
            <person name="Banfield J.F."/>
        </authorList>
    </citation>
    <scope>NUCLEOTIDE SEQUENCE [LARGE SCALE GENOMIC DNA]</scope>
</reference>
<evidence type="ECO:0000256" key="1">
    <source>
        <dbReference type="SAM" id="MobiDB-lite"/>
    </source>
</evidence>
<feature type="region of interest" description="Disordered" evidence="1">
    <location>
        <begin position="27"/>
        <end position="123"/>
    </location>
</feature>
<comment type="caution">
    <text evidence="2">The sequence shown here is derived from an EMBL/GenBank/DDBJ whole genome shotgun (WGS) entry which is preliminary data.</text>
</comment>
<proteinExistence type="predicted"/>
<dbReference type="EMBL" id="MFBH01000012">
    <property type="protein sequence ID" value="OGE00279.1"/>
    <property type="molecule type" value="Genomic_DNA"/>
</dbReference>